<evidence type="ECO:0000256" key="7">
    <source>
        <dbReference type="HAMAP-Rule" id="MF_00203"/>
    </source>
</evidence>
<keyword evidence="5 7" id="KW-0234">DNA repair</keyword>
<comment type="caution">
    <text evidence="11">The sequence shown here is derived from an EMBL/GenBank/DDBJ whole genome shotgun (WGS) entry which is preliminary data.</text>
</comment>
<dbReference type="SUPFAM" id="SSF47781">
    <property type="entry name" value="RuvA domain 2-like"/>
    <property type="match status" value="1"/>
</dbReference>
<dbReference type="Pfam" id="PF22920">
    <property type="entry name" value="UvrC_RNaseH"/>
    <property type="match status" value="1"/>
</dbReference>
<dbReference type="InterPro" id="IPR035901">
    <property type="entry name" value="GIY-YIG_endonuc_sf"/>
</dbReference>
<dbReference type="FunFam" id="4.10.860.10:FF:000007">
    <property type="entry name" value="UvrABC system protein C"/>
    <property type="match status" value="1"/>
</dbReference>
<reference evidence="11 12" key="1">
    <citation type="submission" date="2017-12" db="EMBL/GenBank/DDBJ databases">
        <title>FDA dAtabase for Regulatory Grade micrObial Sequences (FDA-ARGOS): Supporting development and validation of Infectious Disease Dx tests.</title>
        <authorList>
            <person name="Hoffmann M."/>
            <person name="Allard M."/>
            <person name="Evans P."/>
            <person name="Brown E."/>
            <person name="Tallon L."/>
            <person name="Sadzewicz L."/>
            <person name="Sengamalay N."/>
            <person name="Ott S."/>
            <person name="Godinez A."/>
            <person name="Nagaraj S."/>
            <person name="Vavikolanu K."/>
            <person name="Aluvathingal J."/>
            <person name="Nadendla S."/>
            <person name="Sichtig H."/>
        </authorList>
    </citation>
    <scope>NUCLEOTIDE SEQUENCE [LARGE SCALE GENOMIC DNA]</scope>
    <source>
        <strain evidence="11 12">FDAARGOS_148</strain>
    </source>
</reference>
<evidence type="ECO:0000313" key="12">
    <source>
        <dbReference type="Proteomes" id="UP000053523"/>
    </source>
</evidence>
<evidence type="ECO:0000259" key="9">
    <source>
        <dbReference type="PROSITE" id="PS50164"/>
    </source>
</evidence>
<dbReference type="GO" id="GO:0009381">
    <property type="term" value="F:excinuclease ABC activity"/>
    <property type="evidence" value="ECO:0007669"/>
    <property type="project" value="UniProtKB-UniRule"/>
</dbReference>
<protein>
    <recommendedName>
        <fullName evidence="7">UvrABC system protein C</fullName>
        <shortName evidence="7">Protein UvrC</shortName>
    </recommendedName>
    <alternativeName>
        <fullName evidence="7">Excinuclease ABC subunit C</fullName>
    </alternativeName>
</protein>
<dbReference type="InterPro" id="IPR001943">
    <property type="entry name" value="UVR_dom"/>
</dbReference>
<comment type="similarity">
    <text evidence="7">Belongs to the UvrC family.</text>
</comment>
<dbReference type="CDD" id="cd10434">
    <property type="entry name" value="GIY-YIG_UvrC_Cho"/>
    <property type="match status" value="1"/>
</dbReference>
<evidence type="ECO:0000259" key="10">
    <source>
        <dbReference type="PROSITE" id="PS50165"/>
    </source>
</evidence>
<dbReference type="SMART" id="SM00465">
    <property type="entry name" value="GIYc"/>
    <property type="match status" value="1"/>
</dbReference>
<keyword evidence="6 7" id="KW-0742">SOS response</keyword>
<proteinExistence type="inferred from homology"/>
<dbReference type="GO" id="GO:0005737">
    <property type="term" value="C:cytoplasm"/>
    <property type="evidence" value="ECO:0007669"/>
    <property type="project" value="UniProtKB-SubCell"/>
</dbReference>
<dbReference type="PROSITE" id="PS50165">
    <property type="entry name" value="UVRC"/>
    <property type="match status" value="1"/>
</dbReference>
<evidence type="ECO:0000313" key="11">
    <source>
        <dbReference type="EMBL" id="PNN21418.1"/>
    </source>
</evidence>
<dbReference type="FunFam" id="3.30.420.340:FF:000002">
    <property type="entry name" value="UvrABC system protein C"/>
    <property type="match status" value="1"/>
</dbReference>
<accession>A0A2K0A8R7</accession>
<dbReference type="InterPro" id="IPR036876">
    <property type="entry name" value="UVR_dom_sf"/>
</dbReference>
<dbReference type="Proteomes" id="UP000053523">
    <property type="component" value="Unassembled WGS sequence"/>
</dbReference>
<dbReference type="InterPro" id="IPR010994">
    <property type="entry name" value="RuvA_2-like"/>
</dbReference>
<dbReference type="PANTHER" id="PTHR30562:SF1">
    <property type="entry name" value="UVRABC SYSTEM PROTEIN C"/>
    <property type="match status" value="1"/>
</dbReference>
<comment type="function">
    <text evidence="7">The UvrABC repair system catalyzes the recognition and processing of DNA lesions. UvrC both incises the 5' and 3' sides of the lesion. The N-terminal half is responsible for the 3' incision and the C-terminal half is responsible for the 5' incision.</text>
</comment>
<feature type="domain" description="GIY-YIG" evidence="9">
    <location>
        <begin position="18"/>
        <end position="95"/>
    </location>
</feature>
<evidence type="ECO:0000259" key="8">
    <source>
        <dbReference type="PROSITE" id="PS50151"/>
    </source>
</evidence>
<dbReference type="Pfam" id="PF14520">
    <property type="entry name" value="HHH_5"/>
    <property type="match status" value="1"/>
</dbReference>
<dbReference type="Pfam" id="PF01541">
    <property type="entry name" value="GIY-YIG"/>
    <property type="match status" value="1"/>
</dbReference>
<dbReference type="FunFam" id="3.40.1440.10:FF:000001">
    <property type="entry name" value="UvrABC system protein C"/>
    <property type="match status" value="1"/>
</dbReference>
<dbReference type="Gene3D" id="4.10.860.10">
    <property type="entry name" value="UVR domain"/>
    <property type="match status" value="1"/>
</dbReference>
<dbReference type="PANTHER" id="PTHR30562">
    <property type="entry name" value="UVRC/OXIDOREDUCTASE"/>
    <property type="match status" value="1"/>
</dbReference>
<dbReference type="GO" id="GO:0009380">
    <property type="term" value="C:excinuclease repair complex"/>
    <property type="evidence" value="ECO:0007669"/>
    <property type="project" value="InterPro"/>
</dbReference>
<evidence type="ECO:0000256" key="1">
    <source>
        <dbReference type="ARBA" id="ARBA00022490"/>
    </source>
</evidence>
<dbReference type="InterPro" id="IPR050066">
    <property type="entry name" value="UvrABC_protein_C"/>
</dbReference>
<evidence type="ECO:0000256" key="2">
    <source>
        <dbReference type="ARBA" id="ARBA00022763"/>
    </source>
</evidence>
<dbReference type="InterPro" id="IPR000305">
    <property type="entry name" value="GIY-YIG_endonuc"/>
</dbReference>
<dbReference type="GO" id="GO:0006289">
    <property type="term" value="P:nucleotide-excision repair"/>
    <property type="evidence" value="ECO:0007669"/>
    <property type="project" value="UniProtKB-UniRule"/>
</dbReference>
<dbReference type="GO" id="GO:0009432">
    <property type="term" value="P:SOS response"/>
    <property type="evidence" value="ECO:0007669"/>
    <property type="project" value="UniProtKB-UniRule"/>
</dbReference>
<dbReference type="PROSITE" id="PS50151">
    <property type="entry name" value="UVR"/>
    <property type="match status" value="1"/>
</dbReference>
<dbReference type="Gene3D" id="1.10.150.20">
    <property type="entry name" value="5' to 3' exonuclease, C-terminal subdomain"/>
    <property type="match status" value="1"/>
</dbReference>
<keyword evidence="2 7" id="KW-0227">DNA damage</keyword>
<dbReference type="InterPro" id="IPR047296">
    <property type="entry name" value="GIY-YIG_UvrC_Cho"/>
</dbReference>
<dbReference type="Gene3D" id="3.40.1440.10">
    <property type="entry name" value="GIY-YIG endonuclease"/>
    <property type="match status" value="1"/>
</dbReference>
<evidence type="ECO:0000256" key="5">
    <source>
        <dbReference type="ARBA" id="ARBA00023204"/>
    </source>
</evidence>
<dbReference type="Gene3D" id="3.30.420.340">
    <property type="entry name" value="UvrC, RNAse H endonuclease domain"/>
    <property type="match status" value="1"/>
</dbReference>
<keyword evidence="1 7" id="KW-0963">Cytoplasm</keyword>
<dbReference type="InterPro" id="IPR038476">
    <property type="entry name" value="UvrC_RNase_H_dom_sf"/>
</dbReference>
<dbReference type="InterPro" id="IPR001162">
    <property type="entry name" value="UvrC_RNase_H_dom"/>
</dbReference>
<evidence type="ECO:0000256" key="6">
    <source>
        <dbReference type="ARBA" id="ARBA00023236"/>
    </source>
</evidence>
<comment type="subunit">
    <text evidence="7">Interacts with UvrB in an incision complex.</text>
</comment>
<dbReference type="AlphaFoldDB" id="A0A2K0A8R7"/>
<dbReference type="SUPFAM" id="SSF82771">
    <property type="entry name" value="GIY-YIG endonuclease"/>
    <property type="match status" value="1"/>
</dbReference>
<organism evidence="11 12">
    <name type="scientific">Staphylococcus haemolyticus</name>
    <dbReference type="NCBI Taxonomy" id="1283"/>
    <lineage>
        <taxon>Bacteria</taxon>
        <taxon>Bacillati</taxon>
        <taxon>Bacillota</taxon>
        <taxon>Bacilli</taxon>
        <taxon>Bacillales</taxon>
        <taxon>Staphylococcaceae</taxon>
        <taxon>Staphylococcus</taxon>
    </lineage>
</organism>
<dbReference type="InterPro" id="IPR004791">
    <property type="entry name" value="UvrC"/>
</dbReference>
<gene>
    <name evidence="7" type="primary">uvrC</name>
    <name evidence="11" type="ORF">AL503_011805</name>
</gene>
<dbReference type="HAMAP" id="MF_00203">
    <property type="entry name" value="UvrC"/>
    <property type="match status" value="1"/>
</dbReference>
<dbReference type="NCBIfam" id="TIGR00194">
    <property type="entry name" value="uvrC"/>
    <property type="match status" value="1"/>
</dbReference>
<dbReference type="PROSITE" id="PS50164">
    <property type="entry name" value="GIY_YIG"/>
    <property type="match status" value="1"/>
</dbReference>
<comment type="subcellular location">
    <subcellularLocation>
        <location evidence="7">Cytoplasm</location>
    </subcellularLocation>
</comment>
<evidence type="ECO:0000256" key="4">
    <source>
        <dbReference type="ARBA" id="ARBA00022881"/>
    </source>
</evidence>
<keyword evidence="3 7" id="KW-0228">DNA excision</keyword>
<feature type="domain" description="UvrC family homology region profile" evidence="10">
    <location>
        <begin position="251"/>
        <end position="471"/>
    </location>
</feature>
<evidence type="ECO:0000256" key="3">
    <source>
        <dbReference type="ARBA" id="ARBA00022769"/>
    </source>
</evidence>
<dbReference type="GO" id="GO:0003677">
    <property type="term" value="F:DNA binding"/>
    <property type="evidence" value="ECO:0007669"/>
    <property type="project" value="UniProtKB-UniRule"/>
</dbReference>
<sequence length="596" mass="68570">MLSDYKEKIKNKLSVVPFEPGCYLMKDRNDLVIYVGKAKRLRNRLRSYFTGAHDAKTTRLVGEIRNFEFIVTSSETESLLLELNLIKQYQPRYNILLKDDKSYPFIKITKEKHPKLIVTRTVKKGTGKYFGPYPNAYSAQETKKLLDRIYPFRKCDKMPDKLCLYYHIGQCMGPCVYDVDQQVYAQMTREISDFLNGEDKTILKNLEDRMMDASEKLDFERAKEYRDLIQHIHNLTKKQKIMSSDNTIRDVFGYNVSKGWMCIQVFFIRQGNLIQRDATMIPLQQQSEEEEFYTFIGQFYSLNQHILPKEVHVPKNLDKDMIQSVVDTKIVQPARGAKKEMVDLANHNAEVALENKFELIARDESRTIKAIEELGERMGIQTPIRIEAFDNSNIQGVDPVSAMVTFVDGKADKKGYRKYKIKTVDGPDDYKSMREVVRRRYTRVLNEGLPLPDLIIVDGGKGHMSGVLDVLENELGLDIPVAGLRKNDKHQTSELLYGTNAEVVPLKKNSQAFYLLHRIQDEVHRFAITFHRQTRQKTGLQSVLDTVDGIGSKRKTSLLRTFGSIKKMKEASVADLKKAGLPEKVALNLKQALSND</sequence>
<feature type="domain" description="UVR" evidence="8">
    <location>
        <begin position="200"/>
        <end position="235"/>
    </location>
</feature>
<dbReference type="Pfam" id="PF02151">
    <property type="entry name" value="UVR"/>
    <property type="match status" value="1"/>
</dbReference>
<dbReference type="EMBL" id="LORN02000015">
    <property type="protein sequence ID" value="PNN21418.1"/>
    <property type="molecule type" value="Genomic_DNA"/>
</dbReference>
<dbReference type="SUPFAM" id="SSF46600">
    <property type="entry name" value="C-terminal UvrC-binding domain of UvrB"/>
    <property type="match status" value="1"/>
</dbReference>
<dbReference type="Pfam" id="PF08459">
    <property type="entry name" value="UvrC_RNaseH_dom"/>
    <property type="match status" value="1"/>
</dbReference>
<keyword evidence="4 7" id="KW-0267">Excision nuclease</keyword>
<name>A0A2K0A8R7_STAHA</name>